<keyword evidence="2" id="KW-1185">Reference proteome</keyword>
<name>A0ABZ3CBL0_9ACTN</name>
<evidence type="ECO:0000313" key="2">
    <source>
        <dbReference type="Proteomes" id="UP001434337"/>
    </source>
</evidence>
<gene>
    <name evidence="1" type="ORF">PCC79_08280</name>
</gene>
<sequence>MSRTASAQQVPANLSATETLFEAVIGGQRVSRFVSDGLDHLVVETATPVRSFFAWKGKRNYEGRYFSATTGGHVVFESHLEHDYLISVDADPAVLAVAAQPFLLIWPRGQAGGKFHYPDFFLRLRDGSARVVDVRHPDRVEAAEKQFALTREVCEGQGWQYEVWTGLPPVNMANLRWLHGYRLDRFAPDDALRRIILNSFSPGTELAPGLRRAVKSSGEDKDRVHAAILHLMFFGTLSVDLGQPLSMDSHITLAEVSCAS</sequence>
<protein>
    <submittedName>
        <fullName evidence="1">TnsA-like heteromeric transposase endonuclease subunit</fullName>
    </submittedName>
</protein>
<evidence type="ECO:0000313" key="1">
    <source>
        <dbReference type="EMBL" id="WZX00164.1"/>
    </source>
</evidence>
<organism evidence="1 2">
    <name type="scientific">Propioniciclava soli</name>
    <dbReference type="NCBI Taxonomy" id="2775081"/>
    <lineage>
        <taxon>Bacteria</taxon>
        <taxon>Bacillati</taxon>
        <taxon>Actinomycetota</taxon>
        <taxon>Actinomycetes</taxon>
        <taxon>Propionibacteriales</taxon>
        <taxon>Propionibacteriaceae</taxon>
        <taxon>Propioniciclava</taxon>
    </lineage>
</organism>
<dbReference type="Proteomes" id="UP001434337">
    <property type="component" value="Chromosome"/>
</dbReference>
<accession>A0ABZ3CBL0</accession>
<proteinExistence type="predicted"/>
<dbReference type="EMBL" id="CP115965">
    <property type="protein sequence ID" value="WZX00164.1"/>
    <property type="molecule type" value="Genomic_DNA"/>
</dbReference>
<dbReference type="RefSeq" id="WP_342373544.1">
    <property type="nucleotide sequence ID" value="NZ_CP115965.1"/>
</dbReference>
<dbReference type="InterPro" id="IPR048000">
    <property type="entry name" value="TnsA-like"/>
</dbReference>
<reference evidence="1 2" key="1">
    <citation type="journal article" date="2023" name="Environ Microbiome">
        <title>A coral-associated actinobacterium mitigates coral bleaching under heat stress.</title>
        <authorList>
            <person name="Li J."/>
            <person name="Zou Y."/>
            <person name="Li Q."/>
            <person name="Zhang J."/>
            <person name="Bourne D.G."/>
            <person name="Lyu Y."/>
            <person name="Liu C."/>
            <person name="Zhang S."/>
        </authorList>
    </citation>
    <scope>NUCLEOTIDE SEQUENCE [LARGE SCALE GENOMIC DNA]</scope>
    <source>
        <strain evidence="1 2">SCSIO 13291</strain>
    </source>
</reference>
<dbReference type="NCBIfam" id="NF033179">
    <property type="entry name" value="TnsA_like_Actin"/>
    <property type="match status" value="1"/>
</dbReference>